<protein>
    <recommendedName>
        <fullName evidence="14">C2H2-type domain-containing protein</fullName>
    </recommendedName>
</protein>
<feature type="region of interest" description="Disordered" evidence="13">
    <location>
        <begin position="1098"/>
        <end position="1133"/>
    </location>
</feature>
<evidence type="ECO:0000259" key="14">
    <source>
        <dbReference type="PROSITE" id="PS50157"/>
    </source>
</evidence>
<evidence type="ECO:0000256" key="13">
    <source>
        <dbReference type="SAM" id="MobiDB-lite"/>
    </source>
</evidence>
<keyword evidence="6 12" id="KW-0863">Zinc-finger</keyword>
<gene>
    <name evidence="15" type="ORF">ACEWY4_010325</name>
</gene>
<feature type="domain" description="C2H2-type" evidence="14">
    <location>
        <begin position="752"/>
        <end position="779"/>
    </location>
</feature>
<dbReference type="PANTHER" id="PTHR47222">
    <property type="entry name" value="ZINC FINGER PROTEIN 532-RELATED"/>
    <property type="match status" value="1"/>
</dbReference>
<keyword evidence="10" id="KW-0804">Transcription</keyword>
<evidence type="ECO:0000256" key="6">
    <source>
        <dbReference type="ARBA" id="ARBA00022771"/>
    </source>
</evidence>
<comment type="caution">
    <text evidence="15">The sequence shown here is derived from an EMBL/GenBank/DDBJ whole genome shotgun (WGS) entry which is preliminary data.</text>
</comment>
<evidence type="ECO:0000256" key="4">
    <source>
        <dbReference type="ARBA" id="ARBA00022723"/>
    </source>
</evidence>
<comment type="similarity">
    <text evidence="3">Belongs to the krueppel C2H2-type zinc-finger protein family.</text>
</comment>
<feature type="region of interest" description="Disordered" evidence="13">
    <location>
        <begin position="389"/>
        <end position="505"/>
    </location>
</feature>
<evidence type="ECO:0000313" key="16">
    <source>
        <dbReference type="Proteomes" id="UP001591681"/>
    </source>
</evidence>
<dbReference type="SMART" id="SM00355">
    <property type="entry name" value="ZnF_C2H2"/>
    <property type="match status" value="14"/>
</dbReference>
<keyword evidence="9" id="KW-0238">DNA-binding</keyword>
<feature type="domain" description="C2H2-type" evidence="14">
    <location>
        <begin position="839"/>
        <end position="867"/>
    </location>
</feature>
<dbReference type="SUPFAM" id="SSF57667">
    <property type="entry name" value="beta-beta-alpha zinc fingers"/>
    <property type="match status" value="2"/>
</dbReference>
<evidence type="ECO:0000256" key="12">
    <source>
        <dbReference type="PROSITE-ProRule" id="PRU00042"/>
    </source>
</evidence>
<evidence type="ECO:0000256" key="5">
    <source>
        <dbReference type="ARBA" id="ARBA00022737"/>
    </source>
</evidence>
<dbReference type="Proteomes" id="UP001591681">
    <property type="component" value="Unassembled WGS sequence"/>
</dbReference>
<dbReference type="Pfam" id="PF00096">
    <property type="entry name" value="zf-C2H2"/>
    <property type="match status" value="2"/>
</dbReference>
<feature type="region of interest" description="Disordered" evidence="13">
    <location>
        <begin position="1186"/>
        <end position="1242"/>
    </location>
</feature>
<evidence type="ECO:0000256" key="9">
    <source>
        <dbReference type="ARBA" id="ARBA00023125"/>
    </source>
</evidence>
<keyword evidence="4" id="KW-0479">Metal-binding</keyword>
<proteinExistence type="inferred from homology"/>
<dbReference type="InterPro" id="IPR036236">
    <property type="entry name" value="Znf_C2H2_sf"/>
</dbReference>
<evidence type="ECO:0000313" key="15">
    <source>
        <dbReference type="EMBL" id="KAL2093013.1"/>
    </source>
</evidence>
<keyword evidence="8" id="KW-0805">Transcription regulation</keyword>
<dbReference type="Pfam" id="PF25412">
    <property type="entry name" value="zf-C2H2_ZNF592"/>
    <property type="match status" value="1"/>
</dbReference>
<feature type="domain" description="C2H2-type" evidence="14">
    <location>
        <begin position="903"/>
        <end position="928"/>
    </location>
</feature>
<dbReference type="InterPro" id="IPR045914">
    <property type="entry name" value="Zn532-like"/>
</dbReference>
<feature type="region of interest" description="Disordered" evidence="13">
    <location>
        <begin position="327"/>
        <end position="376"/>
    </location>
</feature>
<evidence type="ECO:0000256" key="11">
    <source>
        <dbReference type="ARBA" id="ARBA00023242"/>
    </source>
</evidence>
<dbReference type="Pfam" id="PF16622">
    <property type="entry name" value="zf-C2H2_11"/>
    <property type="match status" value="1"/>
</dbReference>
<feature type="compositionally biased region" description="Basic and acidic residues" evidence="13">
    <location>
        <begin position="1196"/>
        <end position="1216"/>
    </location>
</feature>
<dbReference type="InterPro" id="IPR013087">
    <property type="entry name" value="Znf_C2H2_type"/>
</dbReference>
<dbReference type="InterPro" id="IPR041697">
    <property type="entry name" value="Znf-C2H2_11"/>
</dbReference>
<feature type="domain" description="C2H2-type" evidence="14">
    <location>
        <begin position="1019"/>
        <end position="1047"/>
    </location>
</feature>
<evidence type="ECO:0000256" key="7">
    <source>
        <dbReference type="ARBA" id="ARBA00022833"/>
    </source>
</evidence>
<feature type="compositionally biased region" description="Polar residues" evidence="13">
    <location>
        <begin position="389"/>
        <end position="401"/>
    </location>
</feature>
<name>A0ABD1K1L3_9TELE</name>
<organism evidence="15 16">
    <name type="scientific">Coilia grayii</name>
    <name type="common">Gray's grenadier anchovy</name>
    <dbReference type="NCBI Taxonomy" id="363190"/>
    <lineage>
        <taxon>Eukaryota</taxon>
        <taxon>Metazoa</taxon>
        <taxon>Chordata</taxon>
        <taxon>Craniata</taxon>
        <taxon>Vertebrata</taxon>
        <taxon>Euteleostomi</taxon>
        <taxon>Actinopterygii</taxon>
        <taxon>Neopterygii</taxon>
        <taxon>Teleostei</taxon>
        <taxon>Clupei</taxon>
        <taxon>Clupeiformes</taxon>
        <taxon>Clupeoidei</taxon>
        <taxon>Engraulidae</taxon>
        <taxon>Coilinae</taxon>
        <taxon>Coilia</taxon>
    </lineage>
</organism>
<reference evidence="15 16" key="1">
    <citation type="submission" date="2024-09" db="EMBL/GenBank/DDBJ databases">
        <title>A chromosome-level genome assembly of Gray's grenadier anchovy, Coilia grayii.</title>
        <authorList>
            <person name="Fu Z."/>
        </authorList>
    </citation>
    <scope>NUCLEOTIDE SEQUENCE [LARGE SCALE GENOMIC DNA]</scope>
    <source>
        <strain evidence="15">G4</strain>
        <tissue evidence="15">Muscle</tissue>
    </source>
</reference>
<evidence type="ECO:0000256" key="1">
    <source>
        <dbReference type="ARBA" id="ARBA00003767"/>
    </source>
</evidence>
<dbReference type="GO" id="GO:0003677">
    <property type="term" value="F:DNA binding"/>
    <property type="evidence" value="ECO:0007669"/>
    <property type="project" value="UniProtKB-KW"/>
</dbReference>
<evidence type="ECO:0000256" key="3">
    <source>
        <dbReference type="ARBA" id="ARBA00006991"/>
    </source>
</evidence>
<feature type="compositionally biased region" description="Low complexity" evidence="13">
    <location>
        <begin position="362"/>
        <end position="376"/>
    </location>
</feature>
<evidence type="ECO:0000256" key="10">
    <source>
        <dbReference type="ARBA" id="ARBA00023163"/>
    </source>
</evidence>
<feature type="compositionally biased region" description="Low complexity" evidence="13">
    <location>
        <begin position="486"/>
        <end position="505"/>
    </location>
</feature>
<dbReference type="PROSITE" id="PS00028">
    <property type="entry name" value="ZINC_FINGER_C2H2_1"/>
    <property type="match status" value="7"/>
</dbReference>
<keyword evidence="11" id="KW-0539">Nucleus</keyword>
<dbReference type="PANTHER" id="PTHR47222:SF1">
    <property type="entry name" value="ZINC FINGER PROTEIN 592"/>
    <property type="match status" value="1"/>
</dbReference>
<keyword evidence="7" id="KW-0862">Zinc</keyword>
<dbReference type="GO" id="GO:0008270">
    <property type="term" value="F:zinc ion binding"/>
    <property type="evidence" value="ECO:0007669"/>
    <property type="project" value="UniProtKB-KW"/>
</dbReference>
<dbReference type="GO" id="GO:0005634">
    <property type="term" value="C:nucleus"/>
    <property type="evidence" value="ECO:0007669"/>
    <property type="project" value="UniProtKB-SubCell"/>
</dbReference>
<keyword evidence="5" id="KW-0677">Repeat</keyword>
<evidence type="ECO:0000256" key="8">
    <source>
        <dbReference type="ARBA" id="ARBA00023015"/>
    </source>
</evidence>
<feature type="domain" description="C2H2-type" evidence="14">
    <location>
        <begin position="1247"/>
        <end position="1274"/>
    </location>
</feature>
<feature type="domain" description="C2H2-type" evidence="14">
    <location>
        <begin position="1159"/>
        <end position="1187"/>
    </location>
</feature>
<dbReference type="InterPro" id="IPR057356">
    <property type="entry name" value="Znf-C2H2_ZNF592"/>
</dbReference>
<feature type="region of interest" description="Disordered" evidence="13">
    <location>
        <begin position="934"/>
        <end position="979"/>
    </location>
</feature>
<comment type="function">
    <text evidence="1">May be involved in transcriptional regulation.</text>
</comment>
<feature type="region of interest" description="Disordered" evidence="13">
    <location>
        <begin position="1259"/>
        <end position="1284"/>
    </location>
</feature>
<evidence type="ECO:0000256" key="2">
    <source>
        <dbReference type="ARBA" id="ARBA00004123"/>
    </source>
</evidence>
<keyword evidence="16" id="KW-1185">Reference proteome</keyword>
<feature type="domain" description="C2H2-type" evidence="14">
    <location>
        <begin position="609"/>
        <end position="634"/>
    </location>
</feature>
<dbReference type="PROSITE" id="PS50157">
    <property type="entry name" value="ZINC_FINGER_C2H2_2"/>
    <property type="match status" value="7"/>
</dbReference>
<comment type="subcellular location">
    <subcellularLocation>
        <location evidence="2">Nucleus</location>
    </subcellularLocation>
</comment>
<dbReference type="EMBL" id="JBHFQA010000009">
    <property type="protein sequence ID" value="KAL2093013.1"/>
    <property type="molecule type" value="Genomic_DNA"/>
</dbReference>
<accession>A0ABD1K1L3</accession>
<sequence length="1284" mass="141746">MGDMKTPDFDDLLAAFDIPDATGLDAKEAIPESQDDTESHLKHTGICMDDSVSLPHSVCASDIPAVSVIVKNTSRQESYESASEKESPHFGNLLQNGFRTAGGPLDTHHVGHSSFAKVDSPSTNGDCSKSLLEKVSSQYKAERLTSFAKSLPQFSPISSPESEGEQTNGVFDGPKQTDGAFYPAGSFFAPADTTVPDNQRRKHPYSLIDQCHDRDPLDETVNVVKTDSMPDREDVKFDYRVQDLRKSAPVCDVADVPASDQQKCIGEKNKHAISETNTTLSRKSVKPPSSKLSSCLEALEALNTRKDSNEVVSREASTPLNEMVKVSPKVPISPRSPRSPLEVVKQRMVKQPDSPMSIYSDSSGKASPALAPSSSPAIPRVRIKTIKTSSGQIKRTVTSVLPDSEAEDLNSSVEWSPAPSSIEESSSKTTPVHRSPDVTGEVSFENEKNFSSRAPPKPTRPMKMKSLERSKKASILQNAGGVARRSTQGQKQKKGSSGQAGSASTTGFLPKALHLANLNLVPHSVAASVTARSSTQRQSQSQLSSSVVCSGVPLVHQVKKVPPNSCAVTPNTAAMTLNRLLNYSNPIPMYVPNLNPPPECNISLPAQGYSCAECGDSFGLQKSLACHYSRKSVHIEVTCTHCARTLVFFNKCALLAHAREHKNKGIVMQCTQLFMKPIPVDQMFAPSTAELPLPSSSPAPAAQPAKSQAVMPLYQDKIIRHGLKCLECNKQMSDYKALAGHYQRLAEESDGLLCKVCTMPLPNKCSFKAHQRIHTHKSPYVCPECGAVSRSVDIQKHVKENCLHYCRKAGYKCIHCEMLYVSFNVLKSHIEEKHCNVFYKCSTCPVAFKTFDGCVTHIRSKHTDNTLSPQIIYKCCCETVFKKKQLLFQHFSQRAKKLTTCVFKCPECTSFFMQKQLLVHHFKEIHGGVFRGEASRSTKLTETSSQRPEASTAVQQPRVPHPAEGAMRRDTPLASKSSSTTVSMKNAGWTCGECLLWLPDRDTYVTHMKTSHGKSVKRHPCRQCDRSFNTSMSLRRHIRNDHDGKKKVYTCWYCTEEKPTFTKHFMLKNHVSLMHGIKNPDFSQMSKAAPLEINKPAREAGKRSAGQVQAGRGDGTPTEGSSAKRPKPQFRCSKCGFTTDEQDSFLEHIPQHKTHPETPQCQHCGLCFTSQLALSRHLFIVHKVKEPEKEEEEAEDEKREEEKKILNHKPEEKEPEVPGTAKQSERATLTPPSEKDAPTVLQEAARFQCNTCSETFTEESSYRLHIQTHEANRASSAGGAKKEQ</sequence>
<feature type="compositionally biased region" description="Polar residues" evidence="13">
    <location>
        <begin position="935"/>
        <end position="955"/>
    </location>
</feature>
<dbReference type="Gene3D" id="3.30.160.60">
    <property type="entry name" value="Classic Zinc Finger"/>
    <property type="match status" value="4"/>
</dbReference>